<dbReference type="RefSeq" id="WP_067553746.1">
    <property type="nucleotide sequence ID" value="NZ_CP016895.1"/>
</dbReference>
<accession>A0A1B2LYM3</accession>
<dbReference type="KEGG" id="ala:BFG52_06445"/>
<gene>
    <name evidence="1" type="ORF">BFG52_06445</name>
</gene>
<dbReference type="EMBL" id="CP016895">
    <property type="protein sequence ID" value="AOA58026.1"/>
    <property type="molecule type" value="Genomic_DNA"/>
</dbReference>
<organism evidence="1 2">
    <name type="scientific">Acinetobacter larvae</name>
    <dbReference type="NCBI Taxonomy" id="1789224"/>
    <lineage>
        <taxon>Bacteria</taxon>
        <taxon>Pseudomonadati</taxon>
        <taxon>Pseudomonadota</taxon>
        <taxon>Gammaproteobacteria</taxon>
        <taxon>Moraxellales</taxon>
        <taxon>Moraxellaceae</taxon>
        <taxon>Acinetobacter</taxon>
    </lineage>
</organism>
<dbReference type="Proteomes" id="UP000093391">
    <property type="component" value="Chromosome"/>
</dbReference>
<protein>
    <submittedName>
        <fullName evidence="1">Uncharacterized protein</fullName>
    </submittedName>
</protein>
<name>A0A1B2LYM3_9GAMM</name>
<proteinExistence type="predicted"/>
<keyword evidence="2" id="KW-1185">Reference proteome</keyword>
<dbReference type="STRING" id="1789224.BFG52_06445"/>
<evidence type="ECO:0000313" key="1">
    <source>
        <dbReference type="EMBL" id="AOA58026.1"/>
    </source>
</evidence>
<dbReference type="OrthoDB" id="6694046at2"/>
<dbReference type="AlphaFoldDB" id="A0A1B2LYM3"/>
<reference evidence="1 2" key="1">
    <citation type="submission" date="2016-08" db="EMBL/GenBank/DDBJ databases">
        <authorList>
            <person name="Seilhamer J.J."/>
        </authorList>
    </citation>
    <scope>NUCLEOTIDE SEQUENCE [LARGE SCALE GENOMIC DNA]</scope>
    <source>
        <strain evidence="1 2">BRTC-1</strain>
    </source>
</reference>
<sequence>MANEEQQKNQNGRSVLVISEDNFNKVIDLSGNIQDAITYTTDGAKLVEKHNFSWGLLHSKTTVPFSLDHMAQVKNMKVYFVNPETGRVFYGNQYRGVSNIGTTADKVGKLGDRLGKITNGAEIFVAIKNDDPKALSQKTSEIVLEKGGETIGLALAGKCTNLAIKRVQPKRVAVAGLACYAAAVYSLKGGGKALGTVVGKTETGEELASVVIKTLQDLDKKEAEAERKRREREYKKNPMLEWHTLGAD</sequence>
<evidence type="ECO:0000313" key="2">
    <source>
        <dbReference type="Proteomes" id="UP000093391"/>
    </source>
</evidence>